<evidence type="ECO:0000256" key="7">
    <source>
        <dbReference type="ARBA" id="ARBA00022801"/>
    </source>
</evidence>
<dbReference type="OMA" id="NNITAQT"/>
<evidence type="ECO:0000313" key="15">
    <source>
        <dbReference type="Proteomes" id="UP000027361"/>
    </source>
</evidence>
<dbReference type="SUPFAM" id="SSF52743">
    <property type="entry name" value="Subtilisin-like"/>
    <property type="match status" value="1"/>
</dbReference>
<feature type="binding site" evidence="11">
    <location>
        <position position="549"/>
    </location>
    <ligand>
        <name>Ca(2+)</name>
        <dbReference type="ChEBI" id="CHEBI:29108"/>
    </ligand>
</feature>
<evidence type="ECO:0000313" key="14">
    <source>
        <dbReference type="EMBL" id="KDN41339.1"/>
    </source>
</evidence>
<name>A0A066VRF0_TILAU</name>
<evidence type="ECO:0000256" key="11">
    <source>
        <dbReference type="PROSITE-ProRule" id="PRU01032"/>
    </source>
</evidence>
<keyword evidence="9 11" id="KW-0106">Calcium</keyword>
<dbReference type="CDD" id="cd04056">
    <property type="entry name" value="Peptidases_S53"/>
    <property type="match status" value="1"/>
</dbReference>
<proteinExistence type="predicted"/>
<keyword evidence="8 11" id="KW-0720">Serine protease</keyword>
<dbReference type="RefSeq" id="XP_013241694.1">
    <property type="nucleotide sequence ID" value="XM_013386240.1"/>
</dbReference>
<dbReference type="InterPro" id="IPR050819">
    <property type="entry name" value="Tripeptidyl-peptidase_I"/>
</dbReference>
<evidence type="ECO:0000256" key="9">
    <source>
        <dbReference type="ARBA" id="ARBA00022837"/>
    </source>
</evidence>
<dbReference type="EMBL" id="JMSN01000081">
    <property type="protein sequence ID" value="KDN41339.1"/>
    <property type="molecule type" value="Genomic_DNA"/>
</dbReference>
<evidence type="ECO:0000259" key="13">
    <source>
        <dbReference type="PROSITE" id="PS51695"/>
    </source>
</evidence>
<feature type="domain" description="Peptidase S53" evidence="13">
    <location>
        <begin position="227"/>
        <end position="594"/>
    </location>
</feature>
<dbReference type="PROSITE" id="PS00138">
    <property type="entry name" value="SUBTILASE_SER"/>
    <property type="match status" value="1"/>
</dbReference>
<dbReference type="InterPro" id="IPR015366">
    <property type="entry name" value="S53_propep"/>
</dbReference>
<dbReference type="GO" id="GO:0004252">
    <property type="term" value="F:serine-type endopeptidase activity"/>
    <property type="evidence" value="ECO:0007669"/>
    <property type="project" value="UniProtKB-UniRule"/>
</dbReference>
<dbReference type="InterPro" id="IPR023828">
    <property type="entry name" value="Peptidase_S8_Ser-AS"/>
</dbReference>
<dbReference type="InterPro" id="IPR030400">
    <property type="entry name" value="Sedolisin_dom"/>
</dbReference>
<accession>A0A066VRF0</accession>
<dbReference type="SMART" id="SM00944">
    <property type="entry name" value="Pro-kuma_activ"/>
    <property type="match status" value="1"/>
</dbReference>
<dbReference type="AlphaFoldDB" id="A0A066VRF0"/>
<dbReference type="Proteomes" id="UP000027361">
    <property type="component" value="Unassembled WGS sequence"/>
</dbReference>
<dbReference type="GeneID" id="25262594"/>
<dbReference type="SUPFAM" id="SSF54897">
    <property type="entry name" value="Protease propeptides/inhibitors"/>
    <property type="match status" value="1"/>
</dbReference>
<gene>
    <name evidence="14" type="ORF">K437DRAFT_226848</name>
</gene>
<evidence type="ECO:0000256" key="10">
    <source>
        <dbReference type="ARBA" id="ARBA00023145"/>
    </source>
</evidence>
<dbReference type="Gene3D" id="3.40.50.200">
    <property type="entry name" value="Peptidase S8/S53 domain"/>
    <property type="match status" value="1"/>
</dbReference>
<reference evidence="14 15" key="1">
    <citation type="submission" date="2014-05" db="EMBL/GenBank/DDBJ databases">
        <title>Draft genome sequence of a rare smut relative, Tilletiaria anomala UBC 951.</title>
        <authorList>
            <consortium name="DOE Joint Genome Institute"/>
            <person name="Toome M."/>
            <person name="Kuo A."/>
            <person name="Henrissat B."/>
            <person name="Lipzen A."/>
            <person name="Tritt A."/>
            <person name="Yoshinaga Y."/>
            <person name="Zane M."/>
            <person name="Barry K."/>
            <person name="Grigoriev I.V."/>
            <person name="Spatafora J.W."/>
            <person name="Aimea M.C."/>
        </authorList>
    </citation>
    <scope>NUCLEOTIDE SEQUENCE [LARGE SCALE GENOMIC DNA]</scope>
    <source>
        <strain evidence="14 15">UBC 951</strain>
    </source>
</reference>
<keyword evidence="10" id="KW-0865">Zymogen</keyword>
<dbReference type="InParanoid" id="A0A066VRF0"/>
<keyword evidence="7 11" id="KW-0378">Hydrolase</keyword>
<dbReference type="STRING" id="1037660.A0A066VRF0"/>
<evidence type="ECO:0000256" key="4">
    <source>
        <dbReference type="ARBA" id="ARBA00012462"/>
    </source>
</evidence>
<dbReference type="HOGENOM" id="CLU_013783_3_0_1"/>
<feature type="chain" id="PRO_5001628351" description="tripeptidyl-peptidase II" evidence="12">
    <location>
        <begin position="22"/>
        <end position="595"/>
    </location>
</feature>
<evidence type="ECO:0000256" key="8">
    <source>
        <dbReference type="ARBA" id="ARBA00022825"/>
    </source>
</evidence>
<evidence type="ECO:0000256" key="5">
    <source>
        <dbReference type="ARBA" id="ARBA00022670"/>
    </source>
</evidence>
<protein>
    <recommendedName>
        <fullName evidence="4">tripeptidyl-peptidase II</fullName>
        <ecNumber evidence="4">3.4.14.10</ecNumber>
    </recommendedName>
</protein>
<keyword evidence="12" id="KW-0732">Signal</keyword>
<dbReference type="Pfam" id="PF09286">
    <property type="entry name" value="Pro-kuma_activ"/>
    <property type="match status" value="1"/>
</dbReference>
<evidence type="ECO:0000256" key="12">
    <source>
        <dbReference type="SAM" id="SignalP"/>
    </source>
</evidence>
<comment type="caution">
    <text evidence="14">The sequence shown here is derived from an EMBL/GenBank/DDBJ whole genome shotgun (WGS) entry which is preliminary data.</text>
</comment>
<comment type="catalytic activity">
    <reaction evidence="1">
        <text>Release of an N-terminal tripeptide from a polypeptide.</text>
        <dbReference type="EC" id="3.4.14.10"/>
    </reaction>
</comment>
<dbReference type="GO" id="GO:0008240">
    <property type="term" value="F:tripeptidyl-peptidase activity"/>
    <property type="evidence" value="ECO:0007669"/>
    <property type="project" value="UniProtKB-EC"/>
</dbReference>
<feature type="active site" description="Charge relay system" evidence="11">
    <location>
        <position position="302"/>
    </location>
</feature>
<dbReference type="GO" id="GO:0006508">
    <property type="term" value="P:proteolysis"/>
    <property type="evidence" value="ECO:0007669"/>
    <property type="project" value="UniProtKB-KW"/>
</dbReference>
<evidence type="ECO:0000256" key="6">
    <source>
        <dbReference type="ARBA" id="ARBA00022723"/>
    </source>
</evidence>
<evidence type="ECO:0000256" key="2">
    <source>
        <dbReference type="ARBA" id="ARBA00002451"/>
    </source>
</evidence>
<dbReference type="InterPro" id="IPR000209">
    <property type="entry name" value="Peptidase_S8/S53_dom"/>
</dbReference>
<comment type="function">
    <text evidence="2">Secreted tripeptidyl-peptidase which degrades proteins at acidic pHs and is involved in virulence.</text>
</comment>
<dbReference type="PANTHER" id="PTHR14218">
    <property type="entry name" value="PROTEASE S8 TRIPEPTIDYL PEPTIDASE I CLN2"/>
    <property type="match status" value="1"/>
</dbReference>
<feature type="signal peptide" evidence="12">
    <location>
        <begin position="1"/>
        <end position="21"/>
    </location>
</feature>
<dbReference type="OrthoDB" id="409122at2759"/>
<dbReference type="InterPro" id="IPR036852">
    <property type="entry name" value="Peptidase_S8/S53_dom_sf"/>
</dbReference>
<feature type="active site" description="Charge relay system" evidence="11">
    <location>
        <position position="306"/>
    </location>
</feature>
<evidence type="ECO:0000256" key="3">
    <source>
        <dbReference type="ARBA" id="ARBA00004239"/>
    </source>
</evidence>
<organism evidence="14 15">
    <name type="scientific">Tilletiaria anomala (strain ATCC 24038 / CBS 436.72 / UBC 951)</name>
    <dbReference type="NCBI Taxonomy" id="1037660"/>
    <lineage>
        <taxon>Eukaryota</taxon>
        <taxon>Fungi</taxon>
        <taxon>Dikarya</taxon>
        <taxon>Basidiomycota</taxon>
        <taxon>Ustilaginomycotina</taxon>
        <taxon>Exobasidiomycetes</taxon>
        <taxon>Georgefischeriales</taxon>
        <taxon>Tilletiariaceae</taxon>
        <taxon>Tilletiaria</taxon>
    </lineage>
</organism>
<dbReference type="CDD" id="cd11377">
    <property type="entry name" value="Pro-peptidase_S53"/>
    <property type="match status" value="1"/>
</dbReference>
<evidence type="ECO:0000256" key="1">
    <source>
        <dbReference type="ARBA" id="ARBA00001910"/>
    </source>
</evidence>
<feature type="binding site" evidence="11">
    <location>
        <position position="572"/>
    </location>
    <ligand>
        <name>Ca(2+)</name>
        <dbReference type="ChEBI" id="CHEBI:29108"/>
    </ligand>
</feature>
<dbReference type="GO" id="GO:0005576">
    <property type="term" value="C:extracellular region"/>
    <property type="evidence" value="ECO:0007669"/>
    <property type="project" value="UniProtKB-SubCell"/>
</dbReference>
<feature type="binding site" evidence="11">
    <location>
        <position position="574"/>
    </location>
    <ligand>
        <name>Ca(2+)</name>
        <dbReference type="ChEBI" id="CHEBI:29108"/>
    </ligand>
</feature>
<keyword evidence="15" id="KW-1185">Reference proteome</keyword>
<comment type="subcellular location">
    <subcellularLocation>
        <location evidence="3">Secreted</location>
        <location evidence="3">Extracellular space</location>
    </subcellularLocation>
</comment>
<dbReference type="PROSITE" id="PS51695">
    <property type="entry name" value="SEDOLISIN"/>
    <property type="match status" value="1"/>
</dbReference>
<feature type="active site" description="Charge relay system" evidence="11">
    <location>
        <position position="508"/>
    </location>
</feature>
<feature type="binding site" evidence="11">
    <location>
        <position position="550"/>
    </location>
    <ligand>
        <name>Ca(2+)</name>
        <dbReference type="ChEBI" id="CHEBI:29108"/>
    </ligand>
</feature>
<dbReference type="PANTHER" id="PTHR14218:SF15">
    <property type="entry name" value="TRIPEPTIDYL-PEPTIDASE 1"/>
    <property type="match status" value="1"/>
</dbReference>
<keyword evidence="5 11" id="KW-0645">Protease</keyword>
<comment type="cofactor">
    <cofactor evidence="11">
        <name>Ca(2+)</name>
        <dbReference type="ChEBI" id="CHEBI:29108"/>
    </cofactor>
    <text evidence="11">Binds 1 Ca(2+) ion per subunit.</text>
</comment>
<keyword evidence="6 11" id="KW-0479">Metal-binding</keyword>
<dbReference type="EC" id="3.4.14.10" evidence="4"/>
<dbReference type="Pfam" id="PF00082">
    <property type="entry name" value="Peptidase_S8"/>
    <property type="match status" value="1"/>
</dbReference>
<sequence>MHFASFIALSLALASSASVLAAPQPRGVGNVVLPAPAIIPAAWKQVGVSNLSAALQITLPLKGANQDALEARMIQIAQSGGAWLTPEELATYATPAPADIAAVKSFLAANGVPASAIALSKNSDLVTVQATVEQVSKMFGNVQLYDFEFKGKTFRRAKQVTIPASIANVVQDVSPLTAFQTVMTGPARKSSVSHVVAAVSQANSNATVSNAATAATAPSSCTSASPYVTPQCLRDLMGTSSYQPAPVSGQVDVTVLGFIGQYVSQVDLTGFLTAYRPDAASYQIPIKNAAGGQNDPTNPGVEAMLDVEYVVAQNYPLNTEFLYYGSLNGDIFQQAFNYIYTTYTALPGVITVSYGDLESSYTSAQASALCSTAQKLTAQGTTILFASGDNGVDAVQSSSAPSCSSGFHPTYPSGCQYILSIGGTQNFGPERATDPSLTGGFYSGGGFSNAFTIPSFQKSAVSTYLKALGSTSSGYYNKNGRGFPDVAAQAANYIIEQGGQFAAVSGTSAAAPTFAALLSLLNDARRAAGKARLGWVHPALYGTASTLSDITTGQTKGCPSPQQNLGFPTKSGWDPVTGLGTATGKFSALRSLFGV</sequence>
<dbReference type="GO" id="GO:0046872">
    <property type="term" value="F:metal ion binding"/>
    <property type="evidence" value="ECO:0007669"/>
    <property type="project" value="UniProtKB-UniRule"/>
</dbReference>